<dbReference type="EMBL" id="LCTZ01000002">
    <property type="protein sequence ID" value="KQC30366.1"/>
    <property type="molecule type" value="Genomic_DNA"/>
</dbReference>
<evidence type="ECO:0000313" key="4">
    <source>
        <dbReference type="Proteomes" id="UP000050827"/>
    </source>
</evidence>
<keyword evidence="4" id="KW-1185">Reference proteome</keyword>
<feature type="compositionally biased region" description="Basic and acidic residues" evidence="1">
    <location>
        <begin position="55"/>
        <end position="64"/>
    </location>
</feature>
<sequence length="300" mass="34109">MKNRLIILAVVLLAITTTAQAQAPENEEEAKKMMDSIMNKMPPSMRKMMEQAMQDEEKRKSEKKQAKKNQLTKNKAAQKQNENEFYWRNKIASDLQGKFENWSYGQVEIRTSYQDLDNKKNEIKIGSVSANGQVRINLPKINTLTVKPMSAAQHGSERLVGNPYLELDYSNKNTSYFSTRHNMNVYSGEENIGFIDIGNSIKPVVNLNSPCCLHKAGNGYTAYWVHTGQINSISGVNITKDRAGNEGEIVCDLNFKPGWNLIMERVDGTKEKSSESWKNQYYTATTTLPADAKYYFHLNQ</sequence>
<organism evidence="3 4">
    <name type="scientific">Flagellimonas eckloniae</name>
    <dbReference type="NCBI Taxonomy" id="346185"/>
    <lineage>
        <taxon>Bacteria</taxon>
        <taxon>Pseudomonadati</taxon>
        <taxon>Bacteroidota</taxon>
        <taxon>Flavobacteriia</taxon>
        <taxon>Flavobacteriales</taxon>
        <taxon>Flavobacteriaceae</taxon>
        <taxon>Flagellimonas</taxon>
    </lineage>
</organism>
<dbReference type="AlphaFoldDB" id="A0A0Q1H9K8"/>
<comment type="caution">
    <text evidence="3">The sequence shown here is derived from an EMBL/GenBank/DDBJ whole genome shotgun (WGS) entry which is preliminary data.</text>
</comment>
<keyword evidence="2" id="KW-0732">Signal</keyword>
<reference evidence="3 4" key="1">
    <citation type="submission" date="2015-04" db="EMBL/GenBank/DDBJ databases">
        <title>Complete genome of flavobacterium.</title>
        <authorList>
            <person name="Kwon Y.M."/>
            <person name="Kim S.-J."/>
        </authorList>
    </citation>
    <scope>NUCLEOTIDE SEQUENCE [LARGE SCALE GENOMIC DNA]</scope>
    <source>
        <strain evidence="3 4">DK169</strain>
    </source>
</reference>
<feature type="signal peptide" evidence="2">
    <location>
        <begin position="1"/>
        <end position="23"/>
    </location>
</feature>
<dbReference type="Proteomes" id="UP000050827">
    <property type="component" value="Unassembled WGS sequence"/>
</dbReference>
<gene>
    <name evidence="3" type="ORF">AAY42_11125</name>
</gene>
<dbReference type="OrthoDB" id="1425186at2"/>
<evidence type="ECO:0000313" key="3">
    <source>
        <dbReference type="EMBL" id="KQC30366.1"/>
    </source>
</evidence>
<protein>
    <submittedName>
        <fullName evidence="3">Uncharacterized protein</fullName>
    </submittedName>
</protein>
<accession>A0A0Q1H9K8</accession>
<dbReference type="STRING" id="346185.AAY42_11125"/>
<feature type="region of interest" description="Disordered" evidence="1">
    <location>
        <begin position="47"/>
        <end position="79"/>
    </location>
</feature>
<feature type="compositionally biased region" description="Polar residues" evidence="1">
    <location>
        <begin position="69"/>
        <end position="79"/>
    </location>
</feature>
<feature type="chain" id="PRO_5006190505" evidence="2">
    <location>
        <begin position="24"/>
        <end position="300"/>
    </location>
</feature>
<evidence type="ECO:0000256" key="1">
    <source>
        <dbReference type="SAM" id="MobiDB-lite"/>
    </source>
</evidence>
<proteinExistence type="predicted"/>
<evidence type="ECO:0000256" key="2">
    <source>
        <dbReference type="SAM" id="SignalP"/>
    </source>
</evidence>
<name>A0A0Q1H9K8_9FLAO</name>